<dbReference type="Proteomes" id="UP001341840">
    <property type="component" value="Unassembled WGS sequence"/>
</dbReference>
<accession>A0ABU6QPW1</accession>
<evidence type="ECO:0000313" key="2">
    <source>
        <dbReference type="Proteomes" id="UP001341840"/>
    </source>
</evidence>
<gene>
    <name evidence="1" type="ORF">PIB30_071418</name>
</gene>
<protein>
    <submittedName>
        <fullName evidence="1">Uncharacterized protein</fullName>
    </submittedName>
</protein>
<reference evidence="1 2" key="1">
    <citation type="journal article" date="2023" name="Plants (Basel)">
        <title>Bridging the Gap: Combining Genomics and Transcriptomics Approaches to Understand Stylosanthes scabra, an Orphan Legume from the Brazilian Caatinga.</title>
        <authorList>
            <person name="Ferreira-Neto J.R.C."/>
            <person name="da Silva M.D."/>
            <person name="Binneck E."/>
            <person name="de Melo N.F."/>
            <person name="da Silva R.H."/>
            <person name="de Melo A.L.T.M."/>
            <person name="Pandolfi V."/>
            <person name="Bustamante F.O."/>
            <person name="Brasileiro-Vidal A.C."/>
            <person name="Benko-Iseppon A.M."/>
        </authorList>
    </citation>
    <scope>NUCLEOTIDE SEQUENCE [LARGE SCALE GENOMIC DNA]</scope>
    <source>
        <tissue evidence="1">Leaves</tissue>
    </source>
</reference>
<proteinExistence type="predicted"/>
<comment type="caution">
    <text evidence="1">The sequence shown here is derived from an EMBL/GenBank/DDBJ whole genome shotgun (WGS) entry which is preliminary data.</text>
</comment>
<keyword evidence="2" id="KW-1185">Reference proteome</keyword>
<sequence>MVDSIEESLHNPIGNASIEEIDTLSVEGKGSDAEDMFLNSVGSIDRVNFVGLNLDVAKKYVFSDLDVAYAFYNAFGRVNGFSVRKFKVGRSEIDKSI</sequence>
<dbReference type="EMBL" id="JASCZI010000825">
    <property type="protein sequence ID" value="MED6113505.1"/>
    <property type="molecule type" value="Genomic_DNA"/>
</dbReference>
<name>A0ABU6QPW1_9FABA</name>
<organism evidence="1 2">
    <name type="scientific">Stylosanthes scabra</name>
    <dbReference type="NCBI Taxonomy" id="79078"/>
    <lineage>
        <taxon>Eukaryota</taxon>
        <taxon>Viridiplantae</taxon>
        <taxon>Streptophyta</taxon>
        <taxon>Embryophyta</taxon>
        <taxon>Tracheophyta</taxon>
        <taxon>Spermatophyta</taxon>
        <taxon>Magnoliopsida</taxon>
        <taxon>eudicotyledons</taxon>
        <taxon>Gunneridae</taxon>
        <taxon>Pentapetalae</taxon>
        <taxon>rosids</taxon>
        <taxon>fabids</taxon>
        <taxon>Fabales</taxon>
        <taxon>Fabaceae</taxon>
        <taxon>Papilionoideae</taxon>
        <taxon>50 kb inversion clade</taxon>
        <taxon>dalbergioids sensu lato</taxon>
        <taxon>Dalbergieae</taxon>
        <taxon>Pterocarpus clade</taxon>
        <taxon>Stylosanthes</taxon>
    </lineage>
</organism>
<evidence type="ECO:0000313" key="1">
    <source>
        <dbReference type="EMBL" id="MED6113505.1"/>
    </source>
</evidence>